<dbReference type="Gene3D" id="2.160.20.10">
    <property type="entry name" value="Single-stranded right-handed beta-helix, Pectin lyase-like"/>
    <property type="match status" value="1"/>
</dbReference>
<dbReference type="SUPFAM" id="SSF49299">
    <property type="entry name" value="PKD domain"/>
    <property type="match status" value="1"/>
</dbReference>
<feature type="region of interest" description="Disordered" evidence="1">
    <location>
        <begin position="119"/>
        <end position="151"/>
    </location>
</feature>
<comment type="caution">
    <text evidence="4">The sequence shown here is derived from an EMBL/GenBank/DDBJ whole genome shotgun (WGS) entry which is preliminary data.</text>
</comment>
<evidence type="ECO:0000313" key="5">
    <source>
        <dbReference type="Proteomes" id="UP001147653"/>
    </source>
</evidence>
<dbReference type="AlphaFoldDB" id="A0A9X3N8N8"/>
<dbReference type="SUPFAM" id="SSF51126">
    <property type="entry name" value="Pectin lyase-like"/>
    <property type="match status" value="1"/>
</dbReference>
<dbReference type="InterPro" id="IPR011050">
    <property type="entry name" value="Pectin_lyase_fold/virulence"/>
</dbReference>
<keyword evidence="2" id="KW-0732">Signal</keyword>
<dbReference type="InterPro" id="IPR013783">
    <property type="entry name" value="Ig-like_fold"/>
</dbReference>
<name>A0A9X3N8N8_9ACTN</name>
<feature type="compositionally biased region" description="Basic and acidic residues" evidence="1">
    <location>
        <begin position="877"/>
        <end position="890"/>
    </location>
</feature>
<organism evidence="4 5">
    <name type="scientific">Solirubrobacter phytolaccae</name>
    <dbReference type="NCBI Taxonomy" id="1404360"/>
    <lineage>
        <taxon>Bacteria</taxon>
        <taxon>Bacillati</taxon>
        <taxon>Actinomycetota</taxon>
        <taxon>Thermoleophilia</taxon>
        <taxon>Solirubrobacterales</taxon>
        <taxon>Solirubrobacteraceae</taxon>
        <taxon>Solirubrobacter</taxon>
    </lineage>
</organism>
<dbReference type="InterPro" id="IPR059226">
    <property type="entry name" value="Choice_anch_Q_dom"/>
</dbReference>
<dbReference type="InterPro" id="IPR012334">
    <property type="entry name" value="Pectin_lyas_fold"/>
</dbReference>
<reference evidence="4" key="1">
    <citation type="submission" date="2022-10" db="EMBL/GenBank/DDBJ databases">
        <title>The WGS of Solirubrobacter phytolaccae KCTC 29190.</title>
        <authorList>
            <person name="Jiang Z."/>
        </authorList>
    </citation>
    <scope>NUCLEOTIDE SEQUENCE</scope>
    <source>
        <strain evidence="4">KCTC 29190</strain>
    </source>
</reference>
<gene>
    <name evidence="4" type="ORF">OJ997_08370</name>
</gene>
<dbReference type="EMBL" id="JAPDDP010000011">
    <property type="protein sequence ID" value="MDA0180307.1"/>
    <property type="molecule type" value="Genomic_DNA"/>
</dbReference>
<dbReference type="GO" id="GO:0005975">
    <property type="term" value="P:carbohydrate metabolic process"/>
    <property type="evidence" value="ECO:0007669"/>
    <property type="project" value="UniProtKB-ARBA"/>
</dbReference>
<dbReference type="InterPro" id="IPR044016">
    <property type="entry name" value="Big_13"/>
</dbReference>
<dbReference type="NCBIfam" id="NF041518">
    <property type="entry name" value="choice_anch_Q"/>
    <property type="match status" value="1"/>
</dbReference>
<feature type="chain" id="PRO_5040848912" evidence="2">
    <location>
        <begin position="26"/>
        <end position="890"/>
    </location>
</feature>
<accession>A0A9X3N8N8</accession>
<proteinExistence type="predicted"/>
<feature type="region of interest" description="Disordered" evidence="1">
    <location>
        <begin position="851"/>
        <end position="890"/>
    </location>
</feature>
<evidence type="ECO:0000259" key="3">
    <source>
        <dbReference type="Pfam" id="PF19077"/>
    </source>
</evidence>
<dbReference type="NCBIfam" id="NF033510">
    <property type="entry name" value="Ca_tandemer"/>
    <property type="match status" value="1"/>
</dbReference>
<evidence type="ECO:0000313" key="4">
    <source>
        <dbReference type="EMBL" id="MDA0180307.1"/>
    </source>
</evidence>
<dbReference type="Gene3D" id="3.30.420.430">
    <property type="match status" value="2"/>
</dbReference>
<dbReference type="Gene3D" id="2.60.40.10">
    <property type="entry name" value="Immunoglobulins"/>
    <property type="match status" value="2"/>
</dbReference>
<dbReference type="RefSeq" id="WP_270024615.1">
    <property type="nucleotide sequence ID" value="NZ_JAPDDP010000011.1"/>
</dbReference>
<dbReference type="Pfam" id="PF19077">
    <property type="entry name" value="Big_13"/>
    <property type="match status" value="1"/>
</dbReference>
<evidence type="ECO:0000256" key="1">
    <source>
        <dbReference type="SAM" id="MobiDB-lite"/>
    </source>
</evidence>
<sequence>MQRSSSLALILSLLGSLVAVSTAAAAPATKPKAVLRVSPGPYAVGATLTLDAKGSSCRPGPCRYEWKSSASARTLSRTQKATLALTRAGKLKVTLRVTDKRRRTASAARTLTVVAAPAPGPAFQTPLPAPSIVLPSPSPSPSPSPEATPVATPVVTPTATVAPGPVVPAVTSPASGALLSTSTVVLAGTADAGSTVRVFEGASERGSGVTAGDRRWTITLAAVADGAHAYAFAATSDGRSSARSPELAVRVDTTAPETKIDAAPADPTAAAPLSFGFSADEGGATFRCRLEGPDGVTEGTCASPATYPAAAEGRYTFSVVATDAAGHSDPSPAQTAVRVDRTAPGTPEIIVPEEDRVQRGDEIALAGSAERETTVRVLDGTAALASVVTDEEGAWSYVATGVAEGTHVFTARASDAAGNASAASAARTVRVDARAPKTTITDGPAEPVTGTSASFAFTADEEEVTFECRLERPDAPGAFAPCSSPHVVRELTDGDHVFSVRATDRAGNVEAGGAERRFGVKNGTVGATVYVAPDGAGSGDCTRAQPCKGFAHAYAVAEPHGVIEVAAGEYGDQELPALASAKPVSVRPATGARPSLGDLDVTADDASVRGLRVTRLDIRGSRQVYDDVEVDGRFAKHVGLQHWEGDDNVFKNGRVGNITDEKGALIGPNRFTFENVVFHDVRVTDPLVHNECIYATGAEGLTIRRSTFYACATMDLFVTNFVGGPAFGNVTLENNVFTHSTMEAPDSWHFYSLGVHEVVGALRNWTVRNNTFEIGMSSGPRTGTGRWVGNLGAWDCITGVTYRYNVGQSCSDMDSGVYPASSTKTRPAPFGWLDPARLDFRLSASSLALDAADPEDFPATDRDGKPRPSGWGPDAGAYERPEARRSWTVG</sequence>
<dbReference type="InterPro" id="IPR035986">
    <property type="entry name" value="PKD_dom_sf"/>
</dbReference>
<protein>
    <submittedName>
        <fullName evidence="4">Ig-like domain-containing protein</fullName>
    </submittedName>
</protein>
<feature type="compositionally biased region" description="Pro residues" evidence="1">
    <location>
        <begin position="136"/>
        <end position="146"/>
    </location>
</feature>
<feature type="domain" description="Bacterial Ig-like" evidence="3">
    <location>
        <begin position="359"/>
        <end position="432"/>
    </location>
</feature>
<feature type="signal peptide" evidence="2">
    <location>
        <begin position="1"/>
        <end position="25"/>
    </location>
</feature>
<dbReference type="Proteomes" id="UP001147653">
    <property type="component" value="Unassembled WGS sequence"/>
</dbReference>
<keyword evidence="5" id="KW-1185">Reference proteome</keyword>
<evidence type="ECO:0000256" key="2">
    <source>
        <dbReference type="SAM" id="SignalP"/>
    </source>
</evidence>